<keyword evidence="2" id="KW-1185">Reference proteome</keyword>
<gene>
    <name evidence="1" type="ORF">M9H77_29669</name>
</gene>
<organism evidence="1 2">
    <name type="scientific">Catharanthus roseus</name>
    <name type="common">Madagascar periwinkle</name>
    <name type="synonym">Vinca rosea</name>
    <dbReference type="NCBI Taxonomy" id="4058"/>
    <lineage>
        <taxon>Eukaryota</taxon>
        <taxon>Viridiplantae</taxon>
        <taxon>Streptophyta</taxon>
        <taxon>Embryophyta</taxon>
        <taxon>Tracheophyta</taxon>
        <taxon>Spermatophyta</taxon>
        <taxon>Magnoliopsida</taxon>
        <taxon>eudicotyledons</taxon>
        <taxon>Gunneridae</taxon>
        <taxon>Pentapetalae</taxon>
        <taxon>asterids</taxon>
        <taxon>lamiids</taxon>
        <taxon>Gentianales</taxon>
        <taxon>Apocynaceae</taxon>
        <taxon>Rauvolfioideae</taxon>
        <taxon>Vinceae</taxon>
        <taxon>Catharanthinae</taxon>
        <taxon>Catharanthus</taxon>
    </lineage>
</organism>
<comment type="caution">
    <text evidence="1">The sequence shown here is derived from an EMBL/GenBank/DDBJ whole genome shotgun (WGS) entry which is preliminary data.</text>
</comment>
<evidence type="ECO:0000313" key="1">
    <source>
        <dbReference type="EMBL" id="KAI5652482.1"/>
    </source>
</evidence>
<evidence type="ECO:0000313" key="2">
    <source>
        <dbReference type="Proteomes" id="UP001060085"/>
    </source>
</evidence>
<sequence length="429" mass="47156">MEQSDIIEVEPDEIDDVIETMGYSLVAFVVSGCSGFEAVNKLTNSWKVHDTFKVHKSDWLVFRYDSEKDRQKVLTKGPYLIFIRAIVKKPMTTLFNFGSASMSTLPVWINVLGLPCDIWNANVLANICSKVGTPLYTDAMTGNKHRISFARVLVDVDLAKDWVTEVTIKLPNGVLRKQAIIFENVPKFCSSWKVLCHSTESCKRKLDNQAVKSQQQTGNQPHLQHQSKDSSNTVGQQGLFKHSWAAKRAFSLRGDLSGQNQLQQADITVLNQKQISGQQLGQLGGVFGAEGELEFGLNQPAVSALIQGQISHVTGLNQLQFDAEFADSVRGKEGKMQGLSKQPVMQAVEQDFLGAGGIIPAFRAVYLLQRTGLILAQKSQENSGMMQGVPGLQQASLMQAVSGTIAAKTGQYQSVLPALATQTVRYQYS</sequence>
<reference evidence="2" key="1">
    <citation type="journal article" date="2023" name="Nat. Plants">
        <title>Single-cell RNA sequencing provides a high-resolution roadmap for understanding the multicellular compartmentation of specialized metabolism.</title>
        <authorList>
            <person name="Sun S."/>
            <person name="Shen X."/>
            <person name="Li Y."/>
            <person name="Li Y."/>
            <person name="Wang S."/>
            <person name="Li R."/>
            <person name="Zhang H."/>
            <person name="Shen G."/>
            <person name="Guo B."/>
            <person name="Wei J."/>
            <person name="Xu J."/>
            <person name="St-Pierre B."/>
            <person name="Chen S."/>
            <person name="Sun C."/>
        </authorList>
    </citation>
    <scope>NUCLEOTIDE SEQUENCE [LARGE SCALE GENOMIC DNA]</scope>
</reference>
<dbReference type="Proteomes" id="UP001060085">
    <property type="component" value="Linkage Group LG07"/>
</dbReference>
<proteinExistence type="predicted"/>
<protein>
    <submittedName>
        <fullName evidence="1">Uncharacterized protein</fullName>
    </submittedName>
</protein>
<name>A0ACB9ZV26_CATRO</name>
<accession>A0ACB9ZV26</accession>
<dbReference type="EMBL" id="CM044707">
    <property type="protein sequence ID" value="KAI5652482.1"/>
    <property type="molecule type" value="Genomic_DNA"/>
</dbReference>